<dbReference type="GO" id="GO:0000155">
    <property type="term" value="F:phosphorelay sensor kinase activity"/>
    <property type="evidence" value="ECO:0007669"/>
    <property type="project" value="InterPro"/>
</dbReference>
<dbReference type="EMBL" id="QTKU01000005">
    <property type="protein sequence ID" value="MBS8262295.1"/>
    <property type="molecule type" value="Genomic_DNA"/>
</dbReference>
<dbReference type="CDD" id="cd01918">
    <property type="entry name" value="HprK_C"/>
    <property type="match status" value="1"/>
</dbReference>
<sequence length="155" mass="16360">MSTVTVHAGCVVIGPHGVLIRGLSGSGKSALADAMIEAARMRGSFSALVSDDRSCLEDRGAQVVASAPEPLQGLIEVRGLGLQPAPFEPEAVVRMVIDLLPEKEIERLPVQPLTDVVLEGISVPALQVASDNTAAALSRVRWALRQLFPNGPDYL</sequence>
<comment type="caution">
    <text evidence="2">The sequence shown here is derived from an EMBL/GenBank/DDBJ whole genome shotgun (WGS) entry which is preliminary data.</text>
</comment>
<dbReference type="Gene3D" id="3.40.50.300">
    <property type="entry name" value="P-loop containing nucleotide triphosphate hydrolases"/>
    <property type="match status" value="1"/>
</dbReference>
<dbReference type="SUPFAM" id="SSF53795">
    <property type="entry name" value="PEP carboxykinase-like"/>
    <property type="match status" value="1"/>
</dbReference>
<dbReference type="GO" id="GO:0006109">
    <property type="term" value="P:regulation of carbohydrate metabolic process"/>
    <property type="evidence" value="ECO:0007669"/>
    <property type="project" value="InterPro"/>
</dbReference>
<feature type="domain" description="HPr kinase/phosphorylase C-terminal" evidence="1">
    <location>
        <begin position="3"/>
        <end position="83"/>
    </location>
</feature>
<evidence type="ECO:0000313" key="2">
    <source>
        <dbReference type="EMBL" id="MBS8262295.1"/>
    </source>
</evidence>
<protein>
    <submittedName>
        <fullName evidence="2">Aldolase</fullName>
    </submittedName>
</protein>
<accession>A0A944CGT8</accession>
<evidence type="ECO:0000313" key="3">
    <source>
        <dbReference type="Proteomes" id="UP000705379"/>
    </source>
</evidence>
<gene>
    <name evidence="2" type="ORF">DYI23_18850</name>
</gene>
<evidence type="ECO:0000259" key="1">
    <source>
        <dbReference type="Pfam" id="PF07475"/>
    </source>
</evidence>
<dbReference type="Pfam" id="PF07475">
    <property type="entry name" value="Hpr_kinase_C"/>
    <property type="match status" value="1"/>
</dbReference>
<name>A0A944CGT8_9HYPH</name>
<proteinExistence type="predicted"/>
<dbReference type="InterPro" id="IPR011104">
    <property type="entry name" value="Hpr_kin/Pase_C"/>
</dbReference>
<reference evidence="2" key="1">
    <citation type="submission" date="2018-08" db="EMBL/GenBank/DDBJ databases">
        <authorList>
            <person name="Jin W."/>
            <person name="Wang H."/>
            <person name="Yang Y."/>
            <person name="Li M."/>
            <person name="Liu J."/>
        </authorList>
    </citation>
    <scope>NUCLEOTIDE SEQUENCE</scope>
    <source>
        <strain evidence="2">AESS21</strain>
    </source>
</reference>
<dbReference type="RefSeq" id="WP_213217579.1">
    <property type="nucleotide sequence ID" value="NZ_QTKU01000005.1"/>
</dbReference>
<dbReference type="GO" id="GO:0005524">
    <property type="term" value="F:ATP binding"/>
    <property type="evidence" value="ECO:0007669"/>
    <property type="project" value="InterPro"/>
</dbReference>
<dbReference type="AlphaFoldDB" id="A0A944CGT8"/>
<reference evidence="2" key="2">
    <citation type="journal article" date="2021" name="Microorganisms">
        <title>Bacterial Dimethylsulfoniopropionate Biosynthesis in the East China Sea.</title>
        <authorList>
            <person name="Liu J."/>
            <person name="Zhang Y."/>
            <person name="Liu J."/>
            <person name="Zhong H."/>
            <person name="Williams B.T."/>
            <person name="Zheng Y."/>
            <person name="Curson A.R.J."/>
            <person name="Sun C."/>
            <person name="Sun H."/>
            <person name="Song D."/>
            <person name="Wagner Mackenzie B."/>
            <person name="Bermejo Martinez A."/>
            <person name="Todd J.D."/>
            <person name="Zhang X.H."/>
        </authorList>
    </citation>
    <scope>NUCLEOTIDE SEQUENCE</scope>
    <source>
        <strain evidence="2">AESS21</strain>
    </source>
</reference>
<dbReference type="InterPro" id="IPR027417">
    <property type="entry name" value="P-loop_NTPase"/>
</dbReference>
<dbReference type="Proteomes" id="UP000705379">
    <property type="component" value="Unassembled WGS sequence"/>
</dbReference>
<organism evidence="2 3">
    <name type="scientific">Roseibium polysiphoniae</name>
    <dbReference type="NCBI Taxonomy" id="2571221"/>
    <lineage>
        <taxon>Bacteria</taxon>
        <taxon>Pseudomonadati</taxon>
        <taxon>Pseudomonadota</taxon>
        <taxon>Alphaproteobacteria</taxon>
        <taxon>Hyphomicrobiales</taxon>
        <taxon>Stappiaceae</taxon>
        <taxon>Roseibium</taxon>
    </lineage>
</organism>